<name>A0A2T9Z2R4_9FUNG</name>
<dbReference type="Pfam" id="PF21913">
    <property type="entry name" value="ORC6_2nd"/>
    <property type="match status" value="1"/>
</dbReference>
<dbReference type="Proteomes" id="UP000245699">
    <property type="component" value="Unassembled WGS sequence"/>
</dbReference>
<protein>
    <recommendedName>
        <fullName evidence="1">ORC6 second cyclin-like domain-containing protein</fullName>
    </recommendedName>
</protein>
<sequence>MNSVISDLVAKAQIDISTNAYAKALQFYTIIQNKFGGVGRSEVAILGGPISIELACESENIDFDRNVLIKLSAYPSKTYQLYLVNARKVLGLEKRITVNELCIKFGVPESISELVKELLFYFEQIIRRTNTSMEFSVVDEPAYMCASFQIICNGIKKQTVKVSDIVAMSGESSSSFQKIRKLIESKCTEKVGELVTRGKELFNPKKLEKKKSLAQTTNFYENNKEKLRESDIRNEETSPQNIGVNTMISYNDFRESKNYKQYQQWKTRILTL</sequence>
<dbReference type="PANTHER" id="PTHR13394">
    <property type="entry name" value="ORIGIN RECOGNITION COMPLEX SUBUNIT 6"/>
    <property type="match status" value="1"/>
</dbReference>
<dbReference type="AlphaFoldDB" id="A0A2T9Z2R4"/>
<keyword evidence="3" id="KW-1185">Reference proteome</keyword>
<evidence type="ECO:0000313" key="3">
    <source>
        <dbReference type="Proteomes" id="UP000245699"/>
    </source>
</evidence>
<dbReference type="GO" id="GO:0005664">
    <property type="term" value="C:nuclear origin of replication recognition complex"/>
    <property type="evidence" value="ECO:0007669"/>
    <property type="project" value="InterPro"/>
</dbReference>
<dbReference type="InterPro" id="IPR020529">
    <property type="entry name" value="ORC6_met/pln"/>
</dbReference>
<evidence type="ECO:0000259" key="1">
    <source>
        <dbReference type="Pfam" id="PF21913"/>
    </source>
</evidence>
<evidence type="ECO:0000313" key="2">
    <source>
        <dbReference type="EMBL" id="PVU98880.1"/>
    </source>
</evidence>
<comment type="caution">
    <text evidence="2">The sequence shown here is derived from an EMBL/GenBank/DDBJ whole genome shotgun (WGS) entry which is preliminary data.</text>
</comment>
<proteinExistence type="predicted"/>
<dbReference type="EMBL" id="MBFT01000065">
    <property type="protein sequence ID" value="PVU98880.1"/>
    <property type="molecule type" value="Genomic_DNA"/>
</dbReference>
<organism evidence="2 3">
    <name type="scientific">Furculomyces boomerangus</name>
    <dbReference type="NCBI Taxonomy" id="61424"/>
    <lineage>
        <taxon>Eukaryota</taxon>
        <taxon>Fungi</taxon>
        <taxon>Fungi incertae sedis</taxon>
        <taxon>Zoopagomycota</taxon>
        <taxon>Kickxellomycotina</taxon>
        <taxon>Harpellomycetes</taxon>
        <taxon>Harpellales</taxon>
        <taxon>Harpellaceae</taxon>
        <taxon>Furculomyces</taxon>
    </lineage>
</organism>
<feature type="domain" description="ORC6 second cyclin-like" evidence="1">
    <location>
        <begin position="96"/>
        <end position="184"/>
    </location>
</feature>
<dbReference type="PANTHER" id="PTHR13394:SF0">
    <property type="entry name" value="ORIGIN RECOGNITION COMPLEX SUBUNIT 6"/>
    <property type="match status" value="1"/>
</dbReference>
<gene>
    <name evidence="2" type="ORF">BB559_001202</name>
</gene>
<dbReference type="OrthoDB" id="5552484at2759"/>
<dbReference type="STRING" id="61424.A0A2T9Z2R4"/>
<dbReference type="GO" id="GO:0006270">
    <property type="term" value="P:DNA replication initiation"/>
    <property type="evidence" value="ECO:0007669"/>
    <property type="project" value="TreeGrafter"/>
</dbReference>
<reference evidence="2 3" key="1">
    <citation type="journal article" date="2018" name="MBio">
        <title>Comparative Genomics Reveals the Core Gene Toolbox for the Fungus-Insect Symbiosis.</title>
        <authorList>
            <person name="Wang Y."/>
            <person name="Stata M."/>
            <person name="Wang W."/>
            <person name="Stajich J.E."/>
            <person name="White M.M."/>
            <person name="Moncalvo J.M."/>
        </authorList>
    </citation>
    <scope>NUCLEOTIDE SEQUENCE [LARGE SCALE GENOMIC DNA]</scope>
    <source>
        <strain evidence="2 3">AUS-77-4</strain>
    </source>
</reference>
<dbReference type="InterPro" id="IPR054113">
    <property type="entry name" value="ORC6_cyclin-like_2nd"/>
</dbReference>
<accession>A0A2T9Z2R4</accession>
<dbReference type="Gene3D" id="1.10.472.10">
    <property type="entry name" value="Cyclin-like"/>
    <property type="match status" value="1"/>
</dbReference>